<feature type="transmembrane region" description="Helical" evidence="8">
    <location>
        <begin position="134"/>
        <end position="154"/>
    </location>
</feature>
<evidence type="ECO:0000313" key="11">
    <source>
        <dbReference type="Proteomes" id="UP000320876"/>
    </source>
</evidence>
<evidence type="ECO:0000256" key="4">
    <source>
        <dbReference type="ARBA" id="ARBA00022741"/>
    </source>
</evidence>
<keyword evidence="11" id="KW-1185">Reference proteome</keyword>
<evidence type="ECO:0000256" key="8">
    <source>
        <dbReference type="SAM" id="Phobius"/>
    </source>
</evidence>
<evidence type="ECO:0000256" key="6">
    <source>
        <dbReference type="ARBA" id="ARBA00023118"/>
    </source>
</evidence>
<gene>
    <name evidence="10" type="ORF">FB471_3013</name>
</gene>
<proteinExistence type="predicted"/>
<evidence type="ECO:0000256" key="3">
    <source>
        <dbReference type="ARBA" id="ARBA00022692"/>
    </source>
</evidence>
<dbReference type="RefSeq" id="WP_246076411.1">
    <property type="nucleotide sequence ID" value="NZ_VFML01000001.1"/>
</dbReference>
<feature type="transmembrane region" description="Helical" evidence="8">
    <location>
        <begin position="53"/>
        <end position="74"/>
    </location>
</feature>
<feature type="transmembrane region" description="Helical" evidence="8">
    <location>
        <begin position="29"/>
        <end position="47"/>
    </location>
</feature>
<evidence type="ECO:0000313" key="10">
    <source>
        <dbReference type="EMBL" id="TQJ03258.1"/>
    </source>
</evidence>
<evidence type="ECO:0000256" key="7">
    <source>
        <dbReference type="ARBA" id="ARBA00023136"/>
    </source>
</evidence>
<dbReference type="InterPro" id="IPR043760">
    <property type="entry name" value="PycTM_dom"/>
</dbReference>
<keyword evidence="7 8" id="KW-0472">Membrane</keyword>
<dbReference type="GO" id="GO:0000166">
    <property type="term" value="F:nucleotide binding"/>
    <property type="evidence" value="ECO:0007669"/>
    <property type="project" value="UniProtKB-KW"/>
</dbReference>
<dbReference type="GO" id="GO:0051607">
    <property type="term" value="P:defense response to virus"/>
    <property type="evidence" value="ECO:0007669"/>
    <property type="project" value="UniProtKB-KW"/>
</dbReference>
<evidence type="ECO:0000259" key="9">
    <source>
        <dbReference type="Pfam" id="PF18967"/>
    </source>
</evidence>
<protein>
    <recommendedName>
        <fullName evidence="9">Pycsar effector protein domain-containing protein</fullName>
    </recommendedName>
</protein>
<feature type="domain" description="Pycsar effector protein" evidence="9">
    <location>
        <begin position="11"/>
        <end position="153"/>
    </location>
</feature>
<keyword evidence="6" id="KW-0051">Antiviral defense</keyword>
<comment type="caution">
    <text evidence="10">The sequence shown here is derived from an EMBL/GenBank/DDBJ whole genome shotgun (WGS) entry which is preliminary data.</text>
</comment>
<sequence length="155" mass="16147">MSSVAGFPSRLEMAHEQARDELRRADTKATTLLSLVGVALAGLIALTTREVSVAAIVALWAAVLPVAVAVLLLLSAVRPRLSQYPPPGTWLHAAYEGPTALLEATSEAAQAQVAEHVCQLGSVAVEKYRRVSRAISALTCGLSVLLAALVLAVVA</sequence>
<organism evidence="10 11">
    <name type="scientific">Amycolatopsis cihanbeyliensis</name>
    <dbReference type="NCBI Taxonomy" id="1128664"/>
    <lineage>
        <taxon>Bacteria</taxon>
        <taxon>Bacillati</taxon>
        <taxon>Actinomycetota</taxon>
        <taxon>Actinomycetes</taxon>
        <taxon>Pseudonocardiales</taxon>
        <taxon>Pseudonocardiaceae</taxon>
        <taxon>Amycolatopsis</taxon>
    </lineage>
</organism>
<dbReference type="Proteomes" id="UP000320876">
    <property type="component" value="Unassembled WGS sequence"/>
</dbReference>
<keyword evidence="3 8" id="KW-0812">Transmembrane</keyword>
<keyword evidence="4" id="KW-0547">Nucleotide-binding</keyword>
<dbReference type="AlphaFoldDB" id="A0A542DJI6"/>
<keyword evidence="5 8" id="KW-1133">Transmembrane helix</keyword>
<evidence type="ECO:0000256" key="2">
    <source>
        <dbReference type="ARBA" id="ARBA00022475"/>
    </source>
</evidence>
<evidence type="ECO:0000256" key="1">
    <source>
        <dbReference type="ARBA" id="ARBA00004236"/>
    </source>
</evidence>
<accession>A0A542DJI6</accession>
<dbReference type="GO" id="GO:0005886">
    <property type="term" value="C:plasma membrane"/>
    <property type="evidence" value="ECO:0007669"/>
    <property type="project" value="UniProtKB-SubCell"/>
</dbReference>
<dbReference type="EMBL" id="VFML01000001">
    <property type="protein sequence ID" value="TQJ03258.1"/>
    <property type="molecule type" value="Genomic_DNA"/>
</dbReference>
<comment type="subcellular location">
    <subcellularLocation>
        <location evidence="1">Cell membrane</location>
    </subcellularLocation>
</comment>
<reference evidence="10 11" key="1">
    <citation type="submission" date="2019-06" db="EMBL/GenBank/DDBJ databases">
        <title>Sequencing the genomes of 1000 actinobacteria strains.</title>
        <authorList>
            <person name="Klenk H.-P."/>
        </authorList>
    </citation>
    <scope>NUCLEOTIDE SEQUENCE [LARGE SCALE GENOMIC DNA]</scope>
    <source>
        <strain evidence="10 11">DSM 45679</strain>
    </source>
</reference>
<evidence type="ECO:0000256" key="5">
    <source>
        <dbReference type="ARBA" id="ARBA00022989"/>
    </source>
</evidence>
<name>A0A542DJI6_AMYCI</name>
<keyword evidence="2" id="KW-1003">Cell membrane</keyword>
<dbReference type="Pfam" id="PF18967">
    <property type="entry name" value="PycTM"/>
    <property type="match status" value="1"/>
</dbReference>